<dbReference type="RefSeq" id="WP_058220052.1">
    <property type="nucleotide sequence ID" value="NZ_LKLN01000076.1"/>
</dbReference>
<name>A0A0V8CPC3_LACLL</name>
<accession>A0A0V8CPC3</accession>
<gene>
    <name evidence="1" type="ORF">KF282_2204</name>
</gene>
<dbReference type="Proteomes" id="UP000053058">
    <property type="component" value="Unassembled WGS sequence"/>
</dbReference>
<dbReference type="AlphaFoldDB" id="A0A0V8CPC3"/>
<dbReference type="PATRIC" id="fig|1360.105.peg.280"/>
<protein>
    <submittedName>
        <fullName evidence="1">Putative major teichoic acid biosynthesis protein C</fullName>
    </submittedName>
</protein>
<evidence type="ECO:0000313" key="1">
    <source>
        <dbReference type="EMBL" id="KSU03000.1"/>
    </source>
</evidence>
<sequence>MKNRVAIIGSDLSRELFDKSKSNFEVVLYRKNLSLISLMAKAVDYNFNQLDKEISFEKAEQILNELDKETLSSLIVAQPDLLLLDFYSDVFHGVVETQDQSFLTNSFENMAEVYSFSHIKIKRILNSNHSVQEFINYSSLWCKAFNLFIEFVQKYLPNTVILINSIEFFKEIGFNSNMSQVWQRFNEYAQKKGLPVIHDSTEISQYLRKEETGISEASLKYNLIRNASFSEGKKYWRDDSNEYFVENGILEIERTSMDGFSILHSSPIQISNSDQKAQKLEISVEVWVENLFSLHLNDAFFYVWTYDDKVSRELQEVKIYSSKLENLSSGKWKHIKIELYCKGRYLELGPHMVGAGHFRYRNLSLTLKK</sequence>
<dbReference type="EMBL" id="LKLN01000076">
    <property type="protein sequence ID" value="KSU03000.1"/>
    <property type="molecule type" value="Genomic_DNA"/>
</dbReference>
<comment type="caution">
    <text evidence="1">The sequence shown here is derived from an EMBL/GenBank/DDBJ whole genome shotgun (WGS) entry which is preliminary data.</text>
</comment>
<reference evidence="2" key="1">
    <citation type="submission" date="2015-10" db="EMBL/GenBank/DDBJ databases">
        <title>Draft Genome Sequences of 11 Lactococcus lactis subspecies cremoris strains.</title>
        <authorList>
            <person name="Wels M."/>
            <person name="Backus L."/>
            <person name="Boekhorst J."/>
            <person name="Dijkstra A."/>
            <person name="Beerthuizen M."/>
            <person name="Kelly W."/>
            <person name="Siezen R."/>
            <person name="Bachmann H."/>
            <person name="Van Hijum S."/>
        </authorList>
    </citation>
    <scope>NUCLEOTIDE SEQUENCE [LARGE SCALE GENOMIC DNA]</scope>
    <source>
        <strain evidence="2">KF282</strain>
    </source>
</reference>
<proteinExistence type="predicted"/>
<organism evidence="1 2">
    <name type="scientific">Lactococcus lactis subsp. lactis</name>
    <name type="common">Streptococcus lactis</name>
    <dbReference type="NCBI Taxonomy" id="1360"/>
    <lineage>
        <taxon>Bacteria</taxon>
        <taxon>Bacillati</taxon>
        <taxon>Bacillota</taxon>
        <taxon>Bacilli</taxon>
        <taxon>Lactobacillales</taxon>
        <taxon>Streptococcaceae</taxon>
        <taxon>Lactococcus</taxon>
    </lineage>
</organism>
<evidence type="ECO:0000313" key="2">
    <source>
        <dbReference type="Proteomes" id="UP000053058"/>
    </source>
</evidence>
<dbReference type="InterPro" id="IPR046237">
    <property type="entry name" value="DUF6270"/>
</dbReference>
<dbReference type="Pfam" id="PF19786">
    <property type="entry name" value="DUF6270"/>
    <property type="match status" value="1"/>
</dbReference>